<feature type="transmembrane region" description="Helical" evidence="1">
    <location>
        <begin position="43"/>
        <end position="62"/>
    </location>
</feature>
<feature type="transmembrane region" description="Helical" evidence="1">
    <location>
        <begin position="12"/>
        <end position="31"/>
    </location>
</feature>
<protein>
    <submittedName>
        <fullName evidence="2">Uncharacterized protein</fullName>
    </submittedName>
</protein>
<sequence>MMTKKESAILHGFHLFSIFSSTLWYILSALSPIVGSSSEKSNFIPGAFKLIILIDIITLFLIKTISSWWRLS</sequence>
<dbReference type="AlphaFoldDB" id="A0A3N4JX63"/>
<dbReference type="Proteomes" id="UP000276215">
    <property type="component" value="Unassembled WGS sequence"/>
</dbReference>
<dbReference type="EMBL" id="ML120397">
    <property type="protein sequence ID" value="RPA98294.1"/>
    <property type="molecule type" value="Genomic_DNA"/>
</dbReference>
<name>A0A3N4JX63_9PEZI</name>
<proteinExistence type="predicted"/>
<keyword evidence="1" id="KW-1133">Transmembrane helix</keyword>
<evidence type="ECO:0000313" key="3">
    <source>
        <dbReference type="Proteomes" id="UP000276215"/>
    </source>
</evidence>
<keyword evidence="3" id="KW-1185">Reference proteome</keyword>
<accession>A0A3N4JX63</accession>
<evidence type="ECO:0000313" key="2">
    <source>
        <dbReference type="EMBL" id="RPA98294.1"/>
    </source>
</evidence>
<reference evidence="2 3" key="1">
    <citation type="journal article" date="2018" name="Nat. Ecol. Evol.">
        <title>Pezizomycetes genomes reveal the molecular basis of ectomycorrhizal truffle lifestyle.</title>
        <authorList>
            <person name="Murat C."/>
            <person name="Payen T."/>
            <person name="Noel B."/>
            <person name="Kuo A."/>
            <person name="Morin E."/>
            <person name="Chen J."/>
            <person name="Kohler A."/>
            <person name="Krizsan K."/>
            <person name="Balestrini R."/>
            <person name="Da Silva C."/>
            <person name="Montanini B."/>
            <person name="Hainaut M."/>
            <person name="Levati E."/>
            <person name="Barry K.W."/>
            <person name="Belfiori B."/>
            <person name="Cichocki N."/>
            <person name="Clum A."/>
            <person name="Dockter R.B."/>
            <person name="Fauchery L."/>
            <person name="Guy J."/>
            <person name="Iotti M."/>
            <person name="Le Tacon F."/>
            <person name="Lindquist E.A."/>
            <person name="Lipzen A."/>
            <person name="Malagnac F."/>
            <person name="Mello A."/>
            <person name="Molinier V."/>
            <person name="Miyauchi S."/>
            <person name="Poulain J."/>
            <person name="Riccioni C."/>
            <person name="Rubini A."/>
            <person name="Sitrit Y."/>
            <person name="Splivallo R."/>
            <person name="Traeger S."/>
            <person name="Wang M."/>
            <person name="Zifcakova L."/>
            <person name="Wipf D."/>
            <person name="Zambonelli A."/>
            <person name="Paolocci F."/>
            <person name="Nowrousian M."/>
            <person name="Ottonello S."/>
            <person name="Baldrian P."/>
            <person name="Spatafora J.W."/>
            <person name="Henrissat B."/>
            <person name="Nagy L.G."/>
            <person name="Aury J.M."/>
            <person name="Wincker P."/>
            <person name="Grigoriev I.V."/>
            <person name="Bonfante P."/>
            <person name="Martin F.M."/>
        </authorList>
    </citation>
    <scope>NUCLEOTIDE SEQUENCE [LARGE SCALE GENOMIC DNA]</scope>
    <source>
        <strain evidence="2 3">120613-1</strain>
    </source>
</reference>
<gene>
    <name evidence="2" type="ORF">L873DRAFT_1808575</name>
</gene>
<evidence type="ECO:0000256" key="1">
    <source>
        <dbReference type="SAM" id="Phobius"/>
    </source>
</evidence>
<organism evidence="2 3">
    <name type="scientific">Choiromyces venosus 120613-1</name>
    <dbReference type="NCBI Taxonomy" id="1336337"/>
    <lineage>
        <taxon>Eukaryota</taxon>
        <taxon>Fungi</taxon>
        <taxon>Dikarya</taxon>
        <taxon>Ascomycota</taxon>
        <taxon>Pezizomycotina</taxon>
        <taxon>Pezizomycetes</taxon>
        <taxon>Pezizales</taxon>
        <taxon>Tuberaceae</taxon>
        <taxon>Choiromyces</taxon>
    </lineage>
</organism>
<keyword evidence="1" id="KW-0812">Transmembrane</keyword>
<keyword evidence="1" id="KW-0472">Membrane</keyword>